<dbReference type="PROSITE" id="PS50045">
    <property type="entry name" value="SIGMA54_INTERACT_4"/>
    <property type="match status" value="1"/>
</dbReference>
<dbReference type="Pfam" id="PF25601">
    <property type="entry name" value="AAA_lid_14"/>
    <property type="match status" value="1"/>
</dbReference>
<evidence type="ECO:0000313" key="10">
    <source>
        <dbReference type="EMBL" id="PVE46102.1"/>
    </source>
</evidence>
<evidence type="ECO:0000259" key="9">
    <source>
        <dbReference type="PROSITE" id="PS50110"/>
    </source>
</evidence>
<dbReference type="GO" id="GO:0043565">
    <property type="term" value="F:sequence-specific DNA binding"/>
    <property type="evidence" value="ECO:0007669"/>
    <property type="project" value="InterPro"/>
</dbReference>
<protein>
    <submittedName>
        <fullName evidence="10">Sigma-54-dependent Fis family transcriptional regulator</fullName>
    </submittedName>
</protein>
<dbReference type="InterPro" id="IPR011006">
    <property type="entry name" value="CheY-like_superfamily"/>
</dbReference>
<dbReference type="GO" id="GO:0000160">
    <property type="term" value="P:phosphorelay signal transduction system"/>
    <property type="evidence" value="ECO:0007669"/>
    <property type="project" value="UniProtKB-KW"/>
</dbReference>
<dbReference type="Gene3D" id="1.10.8.60">
    <property type="match status" value="1"/>
</dbReference>
<accession>A0A2T7UN39</accession>
<dbReference type="SUPFAM" id="SSF52540">
    <property type="entry name" value="P-loop containing nucleoside triphosphate hydrolases"/>
    <property type="match status" value="1"/>
</dbReference>
<dbReference type="Pfam" id="PF02954">
    <property type="entry name" value="HTH_8"/>
    <property type="match status" value="1"/>
</dbReference>
<dbReference type="InterPro" id="IPR027417">
    <property type="entry name" value="P-loop_NTPase"/>
</dbReference>
<dbReference type="PRINTS" id="PR01590">
    <property type="entry name" value="HTHFIS"/>
</dbReference>
<keyword evidence="3" id="KW-0067">ATP-binding</keyword>
<dbReference type="CDD" id="cd17549">
    <property type="entry name" value="REC_DctD-like"/>
    <property type="match status" value="1"/>
</dbReference>
<evidence type="ECO:0000256" key="3">
    <source>
        <dbReference type="ARBA" id="ARBA00022840"/>
    </source>
</evidence>
<feature type="domain" description="Response regulatory" evidence="9">
    <location>
        <begin position="4"/>
        <end position="118"/>
    </location>
</feature>
<dbReference type="Gene3D" id="3.40.50.300">
    <property type="entry name" value="P-loop containing nucleotide triphosphate hydrolases"/>
    <property type="match status" value="1"/>
</dbReference>
<keyword evidence="11" id="KW-1185">Reference proteome</keyword>
<comment type="caution">
    <text evidence="10">The sequence shown here is derived from an EMBL/GenBank/DDBJ whole genome shotgun (WGS) entry which is preliminary data.</text>
</comment>
<dbReference type="FunFam" id="3.40.50.2300:FF:000018">
    <property type="entry name" value="DNA-binding transcriptional regulator NtrC"/>
    <property type="match status" value="1"/>
</dbReference>
<dbReference type="SUPFAM" id="SSF52172">
    <property type="entry name" value="CheY-like"/>
    <property type="match status" value="1"/>
</dbReference>
<dbReference type="InterPro" id="IPR002078">
    <property type="entry name" value="Sigma_54_int"/>
</dbReference>
<dbReference type="Pfam" id="PF00158">
    <property type="entry name" value="Sigma54_activat"/>
    <property type="match status" value="1"/>
</dbReference>
<dbReference type="SMART" id="SM00448">
    <property type="entry name" value="REC"/>
    <property type="match status" value="1"/>
</dbReference>
<dbReference type="InterPro" id="IPR002197">
    <property type="entry name" value="HTH_Fis"/>
</dbReference>
<keyword evidence="4" id="KW-0902">Two-component regulatory system</keyword>
<dbReference type="RefSeq" id="WP_107751927.1">
    <property type="nucleotide sequence ID" value="NZ_QBKF01000005.1"/>
</dbReference>
<name>A0A2T7UN39_9RHOB</name>
<dbReference type="GO" id="GO:0005524">
    <property type="term" value="F:ATP binding"/>
    <property type="evidence" value="ECO:0007669"/>
    <property type="project" value="UniProtKB-KW"/>
</dbReference>
<feature type="modified residue" description="4-aspartylphosphate" evidence="7">
    <location>
        <position position="53"/>
    </location>
</feature>
<organism evidence="10 11">
    <name type="scientific">Pararhodobacter aggregans</name>
    <dbReference type="NCBI Taxonomy" id="404875"/>
    <lineage>
        <taxon>Bacteria</taxon>
        <taxon>Pseudomonadati</taxon>
        <taxon>Pseudomonadota</taxon>
        <taxon>Alphaproteobacteria</taxon>
        <taxon>Rhodobacterales</taxon>
        <taxon>Paracoccaceae</taxon>
        <taxon>Pararhodobacter</taxon>
    </lineage>
</organism>
<dbReference type="InterPro" id="IPR009057">
    <property type="entry name" value="Homeodomain-like_sf"/>
</dbReference>
<dbReference type="Gene3D" id="3.40.50.2300">
    <property type="match status" value="1"/>
</dbReference>
<gene>
    <name evidence="10" type="ORF">DDE23_18090</name>
</gene>
<keyword evidence="5" id="KW-0805">Transcription regulation</keyword>
<evidence type="ECO:0000256" key="5">
    <source>
        <dbReference type="ARBA" id="ARBA00023015"/>
    </source>
</evidence>
<dbReference type="PROSITE" id="PS50110">
    <property type="entry name" value="RESPONSE_REGULATORY"/>
    <property type="match status" value="1"/>
</dbReference>
<evidence type="ECO:0000256" key="4">
    <source>
        <dbReference type="ARBA" id="ARBA00023012"/>
    </source>
</evidence>
<dbReference type="Pfam" id="PF00072">
    <property type="entry name" value="Response_reg"/>
    <property type="match status" value="1"/>
</dbReference>
<sequence>MARQVFVVDDDADFLAAMLEMLVKAGFEARGFDTGKALLRGLDPEFEGVVVSDLLMPGMSGLDLLAELRKSAPDVPVVLITGHGDIPAAVAATRGGAFDFLEKPAPPELLRATVKRALDARALVLENRRLRARIARGTDIRARILGRSEPVKALRREVVAVADTAIDVLLVGEAGTERESIARVIHDVAGTRGDFVTISGPALTEANFDDTMRGGGDRAGVMALAANGTLFIDRLAAIGEPMLSRLLTLLTTRPTEGRCRIIASATPDEAADQLREIVLRLNLAEIAVPPLRERGDDFYFLFEHFVRDAVARHNRPFPVVPAAELRQLRAHGWPGNLRELKSVVERLVIGLSVSLKDRPQPPDEAQDYDSAMRLFETDLLLAALRRAGGRKAEAAESLGIPRKRLYLRMRACGLS</sequence>
<evidence type="ECO:0000256" key="2">
    <source>
        <dbReference type="ARBA" id="ARBA00022741"/>
    </source>
</evidence>
<dbReference type="SUPFAM" id="SSF46689">
    <property type="entry name" value="Homeodomain-like"/>
    <property type="match status" value="1"/>
</dbReference>
<evidence type="ECO:0000256" key="6">
    <source>
        <dbReference type="ARBA" id="ARBA00023163"/>
    </source>
</evidence>
<dbReference type="Gene3D" id="1.10.10.60">
    <property type="entry name" value="Homeodomain-like"/>
    <property type="match status" value="1"/>
</dbReference>
<keyword evidence="6" id="KW-0804">Transcription</keyword>
<proteinExistence type="predicted"/>
<dbReference type="InterPro" id="IPR001789">
    <property type="entry name" value="Sig_transdc_resp-reg_receiver"/>
</dbReference>
<dbReference type="Proteomes" id="UP000244810">
    <property type="component" value="Unassembled WGS sequence"/>
</dbReference>
<dbReference type="AlphaFoldDB" id="A0A2T7UN39"/>
<evidence type="ECO:0000256" key="1">
    <source>
        <dbReference type="ARBA" id="ARBA00022553"/>
    </source>
</evidence>
<dbReference type="OrthoDB" id="9802388at2"/>
<dbReference type="PANTHER" id="PTHR32071">
    <property type="entry name" value="TRANSCRIPTIONAL REGULATORY PROTEIN"/>
    <property type="match status" value="1"/>
</dbReference>
<keyword evidence="2" id="KW-0547">Nucleotide-binding</keyword>
<evidence type="ECO:0000259" key="8">
    <source>
        <dbReference type="PROSITE" id="PS50045"/>
    </source>
</evidence>
<evidence type="ECO:0000313" key="11">
    <source>
        <dbReference type="Proteomes" id="UP000244810"/>
    </source>
</evidence>
<keyword evidence="1 7" id="KW-0597">Phosphoprotein</keyword>
<evidence type="ECO:0000256" key="7">
    <source>
        <dbReference type="PROSITE-ProRule" id="PRU00169"/>
    </source>
</evidence>
<dbReference type="PANTHER" id="PTHR32071:SF29">
    <property type="entry name" value="PHOSPHOGLYCERATE TRANSPORT SYSTEM TRANSCRIPTIONAL REGULATORY PROTEIN PGTA"/>
    <property type="match status" value="1"/>
</dbReference>
<dbReference type="EMBL" id="QDDR01000010">
    <property type="protein sequence ID" value="PVE46102.1"/>
    <property type="molecule type" value="Genomic_DNA"/>
</dbReference>
<dbReference type="InterPro" id="IPR058031">
    <property type="entry name" value="AAA_lid_NorR"/>
</dbReference>
<dbReference type="GO" id="GO:0006355">
    <property type="term" value="P:regulation of DNA-templated transcription"/>
    <property type="evidence" value="ECO:0007669"/>
    <property type="project" value="InterPro"/>
</dbReference>
<reference evidence="10 11" key="1">
    <citation type="journal article" date="2011" name="Syst. Appl. Microbiol.">
        <title>Defluviimonas denitrificans gen. nov., sp. nov., and Pararhodobacter aggregans gen. nov., sp. nov., non-phototrophic Rhodobacteraceae from the biofilter of a marine aquaculture.</title>
        <authorList>
            <person name="Foesel B.U."/>
            <person name="Drake H.L."/>
            <person name="Schramm A."/>
        </authorList>
    </citation>
    <scope>NUCLEOTIDE SEQUENCE [LARGE SCALE GENOMIC DNA]</scope>
    <source>
        <strain evidence="10 11">D1-19</strain>
    </source>
</reference>
<feature type="domain" description="Sigma-54 factor interaction" evidence="8">
    <location>
        <begin position="144"/>
        <end position="349"/>
    </location>
</feature>